<gene>
    <name evidence="2" type="ORF">PROFUN_16719</name>
</gene>
<feature type="transmembrane region" description="Helical" evidence="1">
    <location>
        <begin position="12"/>
        <end position="30"/>
    </location>
</feature>
<evidence type="ECO:0000313" key="3">
    <source>
        <dbReference type="Proteomes" id="UP000241769"/>
    </source>
</evidence>
<dbReference type="EMBL" id="MDYQ01000574">
    <property type="protein sequence ID" value="PRP73682.1"/>
    <property type="molecule type" value="Genomic_DNA"/>
</dbReference>
<feature type="non-terminal residue" evidence="2">
    <location>
        <position position="139"/>
    </location>
</feature>
<reference evidence="2 3" key="1">
    <citation type="journal article" date="2018" name="Genome Biol. Evol.">
        <title>Multiple Roots of Fruiting Body Formation in Amoebozoa.</title>
        <authorList>
            <person name="Hillmann F."/>
            <person name="Forbes G."/>
            <person name="Novohradska S."/>
            <person name="Ferling I."/>
            <person name="Riege K."/>
            <person name="Groth M."/>
            <person name="Westermann M."/>
            <person name="Marz M."/>
            <person name="Spaller T."/>
            <person name="Winckler T."/>
            <person name="Schaap P."/>
            <person name="Glockner G."/>
        </authorList>
    </citation>
    <scope>NUCLEOTIDE SEQUENCE [LARGE SCALE GENOMIC DNA]</scope>
    <source>
        <strain evidence="2 3">Jena</strain>
    </source>
</reference>
<protein>
    <submittedName>
        <fullName evidence="2">Uncharacterized protein</fullName>
    </submittedName>
</protein>
<proteinExistence type="predicted"/>
<dbReference type="Proteomes" id="UP000241769">
    <property type="component" value="Unassembled WGS sequence"/>
</dbReference>
<keyword evidence="1" id="KW-1133">Transmembrane helix</keyword>
<dbReference type="AlphaFoldDB" id="A0A2P6MPR5"/>
<accession>A0A2P6MPR5</accession>
<evidence type="ECO:0000313" key="2">
    <source>
        <dbReference type="EMBL" id="PRP73682.1"/>
    </source>
</evidence>
<name>A0A2P6MPR5_9EUKA</name>
<evidence type="ECO:0000256" key="1">
    <source>
        <dbReference type="SAM" id="Phobius"/>
    </source>
</evidence>
<feature type="transmembrane region" description="Helical" evidence="1">
    <location>
        <begin position="113"/>
        <end position="135"/>
    </location>
</feature>
<keyword evidence="3" id="KW-1185">Reference proteome</keyword>
<keyword evidence="1" id="KW-0472">Membrane</keyword>
<organism evidence="2 3">
    <name type="scientific">Planoprotostelium fungivorum</name>
    <dbReference type="NCBI Taxonomy" id="1890364"/>
    <lineage>
        <taxon>Eukaryota</taxon>
        <taxon>Amoebozoa</taxon>
        <taxon>Evosea</taxon>
        <taxon>Variosea</taxon>
        <taxon>Cavosteliida</taxon>
        <taxon>Cavosteliaceae</taxon>
        <taxon>Planoprotostelium</taxon>
    </lineage>
</organism>
<comment type="caution">
    <text evidence="2">The sequence shown here is derived from an EMBL/GenBank/DDBJ whole genome shotgun (WGS) entry which is preliminary data.</text>
</comment>
<keyword evidence="1" id="KW-0812">Transmembrane</keyword>
<dbReference type="InParanoid" id="A0A2P6MPR5"/>
<sequence length="139" mass="15333">MAVVRDRAPSITVISAPLLLTLIILTYLLITPNYLVLHLLVPIRIVPDPRHLFLPLNESPITLARLVLSILDELLTQNVRLSSPDPFCQGVWAGWAISATYTRFRSTSIASRYSSVGLFISVFPGSVTFAVHSFILSST</sequence>